<protein>
    <submittedName>
        <fullName evidence="3">Uncharacterized protein</fullName>
    </submittedName>
</protein>
<dbReference type="Proteomes" id="UP000887540">
    <property type="component" value="Unplaced"/>
</dbReference>
<organism evidence="2 3">
    <name type="scientific">Acrobeloides nanus</name>
    <dbReference type="NCBI Taxonomy" id="290746"/>
    <lineage>
        <taxon>Eukaryota</taxon>
        <taxon>Metazoa</taxon>
        <taxon>Ecdysozoa</taxon>
        <taxon>Nematoda</taxon>
        <taxon>Chromadorea</taxon>
        <taxon>Rhabditida</taxon>
        <taxon>Tylenchina</taxon>
        <taxon>Cephalobomorpha</taxon>
        <taxon>Cephaloboidea</taxon>
        <taxon>Cephalobidae</taxon>
        <taxon>Acrobeloides</taxon>
    </lineage>
</organism>
<keyword evidence="2" id="KW-1185">Reference proteome</keyword>
<sequence>MLNPSNQQEKNPEVIVNTSITLLLRILRNPQIEENQIQTVAKIIASTFPAEASNVKQPNDVALKIIYDIFGAKSVSDDKITQLAKFLEVEPRVFVTDSELKKLRDYLRSMNLDKRANLLPLLKRKSKALIRWKQSTNIEALENEAELMKIKEKQSLDFTKASSRATLYSIILEKRLQEKELNLEAIVRAFQNFVDCDILKEERTRILPMSMASKYADAAFMAAIFIGRYDLAERLQEFNKKLYYIGSVSMLFYALSFYQSSHFDPKKGQFIIDNVLKENHITISEEMLMKLLNSEVGKRVEDAKMEQFIARFKLSPTISRKLSNSVRKQELLELINNNKLEEAFQMVKKVSESQSNTFGHYELMLASIQQQNNEVLTNIRKLIALKHDLNTSMIDFGVCLLEAGQIGQAEKILAGPKIYLSLDKMDYIVSREVRYKRPDVLHKLFVYFNDPRKSTSNELVTVLESAVKLYGQMENFEELKSLYEDIKRVNFPICHKLKSSIESILHKHEPKNFRKSSMASSPSGTLSSSPTSIDL</sequence>
<name>A0A914D393_9BILA</name>
<evidence type="ECO:0000313" key="2">
    <source>
        <dbReference type="Proteomes" id="UP000887540"/>
    </source>
</evidence>
<evidence type="ECO:0000256" key="1">
    <source>
        <dbReference type="SAM" id="MobiDB-lite"/>
    </source>
</evidence>
<feature type="region of interest" description="Disordered" evidence="1">
    <location>
        <begin position="512"/>
        <end position="535"/>
    </location>
</feature>
<evidence type="ECO:0000313" key="3">
    <source>
        <dbReference type="WBParaSite" id="ACRNAN_scaffold171.g14038.t1"/>
    </source>
</evidence>
<feature type="compositionally biased region" description="Low complexity" evidence="1">
    <location>
        <begin position="516"/>
        <end position="535"/>
    </location>
</feature>
<accession>A0A914D393</accession>
<proteinExistence type="predicted"/>
<reference evidence="3" key="1">
    <citation type="submission" date="2022-11" db="UniProtKB">
        <authorList>
            <consortium name="WormBaseParasite"/>
        </authorList>
    </citation>
    <scope>IDENTIFICATION</scope>
</reference>
<dbReference type="AlphaFoldDB" id="A0A914D393"/>
<dbReference type="WBParaSite" id="ACRNAN_scaffold171.g14038.t1">
    <property type="protein sequence ID" value="ACRNAN_scaffold171.g14038.t1"/>
    <property type="gene ID" value="ACRNAN_scaffold171.g14038"/>
</dbReference>